<keyword evidence="6" id="KW-0238">DNA-binding</keyword>
<organism evidence="6 7">
    <name type="scientific">Candidatus Flavonifractor intestinigallinarum</name>
    <dbReference type="NCBI Taxonomy" id="2838586"/>
    <lineage>
        <taxon>Bacteria</taxon>
        <taxon>Bacillati</taxon>
        <taxon>Bacillota</taxon>
        <taxon>Clostridia</taxon>
        <taxon>Eubacteriales</taxon>
        <taxon>Oscillospiraceae</taxon>
        <taxon>Flavonifractor</taxon>
    </lineage>
</organism>
<evidence type="ECO:0000256" key="2">
    <source>
        <dbReference type="ARBA" id="ARBA00024867"/>
    </source>
</evidence>
<proteinExistence type="predicted"/>
<name>A0A9D2SBK2_9FIRM</name>
<dbReference type="Gene3D" id="2.40.50.1020">
    <property type="entry name" value="LytTr DNA-binding domain"/>
    <property type="match status" value="1"/>
</dbReference>
<dbReference type="SMART" id="SM00850">
    <property type="entry name" value="LytTR"/>
    <property type="match status" value="1"/>
</dbReference>
<dbReference type="GO" id="GO:0000156">
    <property type="term" value="F:phosphorelay response regulator activity"/>
    <property type="evidence" value="ECO:0007669"/>
    <property type="project" value="InterPro"/>
</dbReference>
<dbReference type="PANTHER" id="PTHR37299">
    <property type="entry name" value="TRANSCRIPTIONAL REGULATOR-RELATED"/>
    <property type="match status" value="1"/>
</dbReference>
<dbReference type="InterPro" id="IPR007492">
    <property type="entry name" value="LytTR_DNA-bd_dom"/>
</dbReference>
<evidence type="ECO:0000259" key="4">
    <source>
        <dbReference type="PROSITE" id="PS50110"/>
    </source>
</evidence>
<dbReference type="EMBL" id="DWXO01000101">
    <property type="protein sequence ID" value="HJB81452.1"/>
    <property type="molecule type" value="Genomic_DNA"/>
</dbReference>
<accession>A0A9D2SBK2</accession>
<feature type="domain" description="HTH LytTR-type" evidence="5">
    <location>
        <begin position="130"/>
        <end position="231"/>
    </location>
</feature>
<dbReference type="SMART" id="SM00448">
    <property type="entry name" value="REC"/>
    <property type="match status" value="1"/>
</dbReference>
<dbReference type="InterPro" id="IPR011006">
    <property type="entry name" value="CheY-like_superfamily"/>
</dbReference>
<feature type="domain" description="Response regulatory" evidence="4">
    <location>
        <begin position="2"/>
        <end position="120"/>
    </location>
</feature>
<dbReference type="Gene3D" id="3.40.50.2300">
    <property type="match status" value="1"/>
</dbReference>
<comment type="caution">
    <text evidence="6">The sequence shown here is derived from an EMBL/GenBank/DDBJ whole genome shotgun (WGS) entry which is preliminary data.</text>
</comment>
<dbReference type="Proteomes" id="UP000823921">
    <property type="component" value="Unassembled WGS sequence"/>
</dbReference>
<evidence type="ECO:0000256" key="1">
    <source>
        <dbReference type="ARBA" id="ARBA00018672"/>
    </source>
</evidence>
<dbReference type="CDD" id="cd00156">
    <property type="entry name" value="REC"/>
    <property type="match status" value="1"/>
</dbReference>
<dbReference type="PROSITE" id="PS50930">
    <property type="entry name" value="HTH_LYTTR"/>
    <property type="match status" value="1"/>
</dbReference>
<dbReference type="Pfam" id="PF04397">
    <property type="entry name" value="LytTR"/>
    <property type="match status" value="1"/>
</dbReference>
<evidence type="ECO:0000313" key="6">
    <source>
        <dbReference type="EMBL" id="HJB81452.1"/>
    </source>
</evidence>
<reference evidence="6" key="1">
    <citation type="journal article" date="2021" name="PeerJ">
        <title>Extensive microbial diversity within the chicken gut microbiome revealed by metagenomics and culture.</title>
        <authorList>
            <person name="Gilroy R."/>
            <person name="Ravi A."/>
            <person name="Getino M."/>
            <person name="Pursley I."/>
            <person name="Horton D.L."/>
            <person name="Alikhan N.F."/>
            <person name="Baker D."/>
            <person name="Gharbi K."/>
            <person name="Hall N."/>
            <person name="Watson M."/>
            <person name="Adriaenssens E.M."/>
            <person name="Foster-Nyarko E."/>
            <person name="Jarju S."/>
            <person name="Secka A."/>
            <person name="Antonio M."/>
            <person name="Oren A."/>
            <person name="Chaudhuri R.R."/>
            <person name="La Ragione R."/>
            <person name="Hildebrand F."/>
            <person name="Pallen M.J."/>
        </authorList>
    </citation>
    <scope>NUCLEOTIDE SEQUENCE</scope>
    <source>
        <strain evidence="6">CHK192-8294</strain>
    </source>
</reference>
<evidence type="ECO:0000256" key="3">
    <source>
        <dbReference type="PROSITE-ProRule" id="PRU00169"/>
    </source>
</evidence>
<reference evidence="6" key="2">
    <citation type="submission" date="2021-04" db="EMBL/GenBank/DDBJ databases">
        <authorList>
            <person name="Gilroy R."/>
        </authorList>
    </citation>
    <scope>NUCLEOTIDE SEQUENCE</scope>
    <source>
        <strain evidence="6">CHK192-8294</strain>
    </source>
</reference>
<dbReference type="PANTHER" id="PTHR37299:SF1">
    <property type="entry name" value="STAGE 0 SPORULATION PROTEIN A HOMOLOG"/>
    <property type="match status" value="1"/>
</dbReference>
<dbReference type="SUPFAM" id="SSF52172">
    <property type="entry name" value="CheY-like"/>
    <property type="match status" value="1"/>
</dbReference>
<feature type="modified residue" description="4-aspartylphosphate" evidence="3">
    <location>
        <position position="57"/>
    </location>
</feature>
<dbReference type="InterPro" id="IPR046947">
    <property type="entry name" value="LytR-like"/>
</dbReference>
<dbReference type="GO" id="GO:0003677">
    <property type="term" value="F:DNA binding"/>
    <property type="evidence" value="ECO:0007669"/>
    <property type="project" value="UniProtKB-KW"/>
</dbReference>
<sequence>MRLAVVDDNPQDREELMSWLKTALAQRRKPAECLEFSDGASFLEAAGQDHFDLVFLDIYMEGMDGVTAARTLRSFDPDCVLVFTTTSTDHALDGYRVRAIQYLVKPYRMEEVEEVLEEVLNRLPPEESVIRLHVGRQDRLLVLREILWADHFRHQIHIHLGDGTEAAVRMTFGEFTDLLREERNFLVCGRGVLVNLEHVRDFDGASFLLDDGTQVPVSRSSSETARAAFGEFLFQRRLSQ</sequence>
<evidence type="ECO:0000313" key="7">
    <source>
        <dbReference type="Proteomes" id="UP000823921"/>
    </source>
</evidence>
<dbReference type="AlphaFoldDB" id="A0A9D2SBK2"/>
<keyword evidence="3" id="KW-0597">Phosphoprotein</keyword>
<dbReference type="InterPro" id="IPR001789">
    <property type="entry name" value="Sig_transdc_resp-reg_receiver"/>
</dbReference>
<dbReference type="Pfam" id="PF00072">
    <property type="entry name" value="Response_reg"/>
    <property type="match status" value="1"/>
</dbReference>
<comment type="function">
    <text evidence="2">May play the central regulatory role in sporulation. It may be an element of the effector pathway responsible for the activation of sporulation genes in response to nutritional stress. Spo0A may act in concert with spo0H (a sigma factor) to control the expression of some genes that are critical to the sporulation process.</text>
</comment>
<dbReference type="PROSITE" id="PS50110">
    <property type="entry name" value="RESPONSE_REGULATORY"/>
    <property type="match status" value="1"/>
</dbReference>
<protein>
    <recommendedName>
        <fullName evidence="1">Stage 0 sporulation protein A homolog</fullName>
    </recommendedName>
</protein>
<gene>
    <name evidence="6" type="ORF">H9712_10755</name>
</gene>
<evidence type="ECO:0000259" key="5">
    <source>
        <dbReference type="PROSITE" id="PS50930"/>
    </source>
</evidence>